<keyword evidence="3" id="KW-1185">Reference proteome</keyword>
<reference evidence="2 3" key="1">
    <citation type="submission" date="2024-06" db="EMBL/GenBank/DDBJ databases">
        <title>Complete genome of Phlyctema vagabunda strain 19-DSS-EL-015.</title>
        <authorList>
            <person name="Fiorenzani C."/>
        </authorList>
    </citation>
    <scope>NUCLEOTIDE SEQUENCE [LARGE SCALE GENOMIC DNA]</scope>
    <source>
        <strain evidence="2 3">19-DSS-EL-015</strain>
    </source>
</reference>
<dbReference type="InterPro" id="IPR011009">
    <property type="entry name" value="Kinase-like_dom_sf"/>
</dbReference>
<dbReference type="EMBL" id="JBFCZG010000001">
    <property type="protein sequence ID" value="KAL3428137.1"/>
    <property type="molecule type" value="Genomic_DNA"/>
</dbReference>
<accession>A0ABR4PYD1</accession>
<dbReference type="InterPro" id="IPR051678">
    <property type="entry name" value="AGP_Transferase"/>
</dbReference>
<protein>
    <submittedName>
        <fullName evidence="2">C6 zinc finger domain protein</fullName>
    </submittedName>
</protein>
<name>A0ABR4PYD1_9HELO</name>
<feature type="region of interest" description="Disordered" evidence="1">
    <location>
        <begin position="1"/>
        <end position="37"/>
    </location>
</feature>
<evidence type="ECO:0000256" key="1">
    <source>
        <dbReference type="SAM" id="MobiDB-lite"/>
    </source>
</evidence>
<proteinExistence type="predicted"/>
<sequence>MGSPLSKDSKARRWVEDPKSHAKPAADGGTTSNEFGVPYRDLEAKNDRLSFPLDKLHLSSISDQQLALLFSTAPKLHEYGGVTVVRLSKSLACKGGRGVFPSESQNMIFAAETLGLPVPRVHRTFTADVPGTEEGQLMEAQFIVMDYIPGPTVKECWDSLKVDQRQSVASQVASMIEKMQSTALELPPGPVGWTGSQKFVGP</sequence>
<dbReference type="SUPFAM" id="SSF56112">
    <property type="entry name" value="Protein kinase-like (PK-like)"/>
    <property type="match status" value="1"/>
</dbReference>
<comment type="caution">
    <text evidence="2">The sequence shown here is derived from an EMBL/GenBank/DDBJ whole genome shotgun (WGS) entry which is preliminary data.</text>
</comment>
<feature type="compositionally biased region" description="Basic and acidic residues" evidence="1">
    <location>
        <begin position="7"/>
        <end position="20"/>
    </location>
</feature>
<organism evidence="2 3">
    <name type="scientific">Phlyctema vagabunda</name>
    <dbReference type="NCBI Taxonomy" id="108571"/>
    <lineage>
        <taxon>Eukaryota</taxon>
        <taxon>Fungi</taxon>
        <taxon>Dikarya</taxon>
        <taxon>Ascomycota</taxon>
        <taxon>Pezizomycotina</taxon>
        <taxon>Leotiomycetes</taxon>
        <taxon>Helotiales</taxon>
        <taxon>Dermateaceae</taxon>
        <taxon>Phlyctema</taxon>
    </lineage>
</organism>
<evidence type="ECO:0000313" key="3">
    <source>
        <dbReference type="Proteomes" id="UP001629113"/>
    </source>
</evidence>
<dbReference type="PANTHER" id="PTHR21310:SF39">
    <property type="entry name" value="AMINOGLYCOSIDE PHOSPHOTRANSFERASE DOMAIN-CONTAINING PROTEIN"/>
    <property type="match status" value="1"/>
</dbReference>
<evidence type="ECO:0000313" key="2">
    <source>
        <dbReference type="EMBL" id="KAL3428137.1"/>
    </source>
</evidence>
<gene>
    <name evidence="2" type="ORF">PVAG01_01646</name>
</gene>
<dbReference type="Proteomes" id="UP001629113">
    <property type="component" value="Unassembled WGS sequence"/>
</dbReference>
<dbReference type="PANTHER" id="PTHR21310">
    <property type="entry name" value="AMINOGLYCOSIDE PHOSPHOTRANSFERASE-RELATED-RELATED"/>
    <property type="match status" value="1"/>
</dbReference>